<name>A0ABD2AJJ6_VESSQ</name>
<dbReference type="EMBL" id="JAUDFV010000144">
    <property type="protein sequence ID" value="KAL2720720.1"/>
    <property type="molecule type" value="Genomic_DNA"/>
</dbReference>
<dbReference type="AlphaFoldDB" id="A0ABD2AJJ6"/>
<evidence type="ECO:0000313" key="1">
    <source>
        <dbReference type="EMBL" id="KAL2720720.1"/>
    </source>
</evidence>
<accession>A0ABD2AJJ6</accession>
<evidence type="ECO:0000313" key="2">
    <source>
        <dbReference type="Proteomes" id="UP001607302"/>
    </source>
</evidence>
<protein>
    <recommendedName>
        <fullName evidence="3">Secreted protein</fullName>
    </recommendedName>
</protein>
<keyword evidence="2" id="KW-1185">Reference proteome</keyword>
<dbReference type="Proteomes" id="UP001607302">
    <property type="component" value="Unassembled WGS sequence"/>
</dbReference>
<sequence>MISSNFNLITFVSSFSTLSLTRSDSRRVARNCKNSPAIDSGIVITERDCFTLRLSPSNNVISSCSTN</sequence>
<reference evidence="1 2" key="1">
    <citation type="journal article" date="2024" name="Ann. Entomol. Soc. Am.">
        <title>Genomic analyses of the southern and eastern yellowjacket wasps (Hymenoptera: Vespidae) reveal evolutionary signatures of social life.</title>
        <authorList>
            <person name="Catto M.A."/>
            <person name="Caine P.B."/>
            <person name="Orr S.E."/>
            <person name="Hunt B.G."/>
            <person name="Goodisman M.A.D."/>
        </authorList>
    </citation>
    <scope>NUCLEOTIDE SEQUENCE [LARGE SCALE GENOMIC DNA]</scope>
    <source>
        <strain evidence="1">233</strain>
        <tissue evidence="1">Head and thorax</tissue>
    </source>
</reference>
<organism evidence="1 2">
    <name type="scientific">Vespula squamosa</name>
    <name type="common">Southern yellow jacket</name>
    <name type="synonym">Wasp</name>
    <dbReference type="NCBI Taxonomy" id="30214"/>
    <lineage>
        <taxon>Eukaryota</taxon>
        <taxon>Metazoa</taxon>
        <taxon>Ecdysozoa</taxon>
        <taxon>Arthropoda</taxon>
        <taxon>Hexapoda</taxon>
        <taxon>Insecta</taxon>
        <taxon>Pterygota</taxon>
        <taxon>Neoptera</taxon>
        <taxon>Endopterygota</taxon>
        <taxon>Hymenoptera</taxon>
        <taxon>Apocrita</taxon>
        <taxon>Aculeata</taxon>
        <taxon>Vespoidea</taxon>
        <taxon>Vespidae</taxon>
        <taxon>Vespinae</taxon>
        <taxon>Vespula</taxon>
    </lineage>
</organism>
<gene>
    <name evidence="1" type="ORF">V1478_009766</name>
</gene>
<comment type="caution">
    <text evidence="1">The sequence shown here is derived from an EMBL/GenBank/DDBJ whole genome shotgun (WGS) entry which is preliminary data.</text>
</comment>
<evidence type="ECO:0008006" key="3">
    <source>
        <dbReference type="Google" id="ProtNLM"/>
    </source>
</evidence>
<proteinExistence type="predicted"/>